<dbReference type="OrthoDB" id="9766847at2"/>
<evidence type="ECO:0000259" key="1">
    <source>
        <dbReference type="Pfam" id="PF00905"/>
    </source>
</evidence>
<evidence type="ECO:0000313" key="4">
    <source>
        <dbReference type="Proteomes" id="UP000219440"/>
    </source>
</evidence>
<name>A0A2C9A0V3_9MICO</name>
<feature type="domain" description="Penicillin binding protein A dimerisation" evidence="2">
    <location>
        <begin position="52"/>
        <end position="134"/>
    </location>
</feature>
<accession>A0A2C9A0V3</accession>
<dbReference type="GO" id="GO:0071972">
    <property type="term" value="F:peptidoglycan L,D-transpeptidase activity"/>
    <property type="evidence" value="ECO:0007669"/>
    <property type="project" value="TreeGrafter"/>
</dbReference>
<gene>
    <name evidence="3" type="ORF">SAMN06296378_2535</name>
</gene>
<dbReference type="AlphaFoldDB" id="A0A2C9A0V3"/>
<dbReference type="GO" id="GO:0071555">
    <property type="term" value="P:cell wall organization"/>
    <property type="evidence" value="ECO:0007669"/>
    <property type="project" value="TreeGrafter"/>
</dbReference>
<sequence length="484" mass="50963">MNKELKRVSTVVLLMFVALFISTSIIQVVAVDNLKADGRNSRTLYASYSAERGPILVDGQPIALSQPSDDEFKFQRVYTNGPLYAPVTGYLTLNQGNTGLEDSLNDYLSGTSNNQFFDQVNAIVTGQKPKGASVELTIDPIVQQAAWDALGDYKGAVIAIRPKTGEIIAMVSKPTFDPNLFAVHDSAQVIATYDQLLNDPSGPLFNRTLAGALDPPGSTFKLVVASAAIDSGSFTADSAFPNPATLTLPQSSFQISNSDEAPCGPGDTATIATAVRLSCNIPMAELGQQLGYRAILEQANKFGFNESIDVPLTSTASVYPRVLDEPSTMLSAFGQSEVRASPLQMAMVSMAIANGGTIMKPNLVESILSSNLNSIEQFTPTEFRRAMSEQTAATMKGLMVASVANGAANTATIDGVDVAGKTGTAENGAGDPYTLWFTGFAPAQDPEVVVAVVVQDGGGLGQDGLSSRISAPIGKQVLEAVLNR</sequence>
<dbReference type="InterPro" id="IPR001460">
    <property type="entry name" value="PCN-bd_Tpept"/>
</dbReference>
<proteinExistence type="predicted"/>
<dbReference type="SUPFAM" id="SSF56601">
    <property type="entry name" value="beta-lactamase/transpeptidase-like"/>
    <property type="match status" value="1"/>
</dbReference>
<evidence type="ECO:0000313" key="3">
    <source>
        <dbReference type="EMBL" id="SOE72547.1"/>
    </source>
</evidence>
<dbReference type="Pfam" id="PF00905">
    <property type="entry name" value="Transpeptidase"/>
    <property type="match status" value="1"/>
</dbReference>
<reference evidence="3 4" key="1">
    <citation type="submission" date="2017-09" db="EMBL/GenBank/DDBJ databases">
        <authorList>
            <person name="Ehlers B."/>
            <person name="Leendertz F.H."/>
        </authorList>
    </citation>
    <scope>NUCLEOTIDE SEQUENCE [LARGE SCALE GENOMIC DNA]</scope>
    <source>
        <strain evidence="3 4">CGMCC 1.05381</strain>
    </source>
</reference>
<feature type="domain" description="Penicillin-binding protein transpeptidase" evidence="1">
    <location>
        <begin position="155"/>
        <end position="479"/>
    </location>
</feature>
<dbReference type="GO" id="GO:0005886">
    <property type="term" value="C:plasma membrane"/>
    <property type="evidence" value="ECO:0007669"/>
    <property type="project" value="TreeGrafter"/>
</dbReference>
<dbReference type="PANTHER" id="PTHR30627">
    <property type="entry name" value="PEPTIDOGLYCAN D,D-TRANSPEPTIDASE"/>
    <property type="match status" value="1"/>
</dbReference>
<evidence type="ECO:0000259" key="2">
    <source>
        <dbReference type="Pfam" id="PF21922"/>
    </source>
</evidence>
<dbReference type="InterPro" id="IPR050515">
    <property type="entry name" value="Beta-lactam/transpept"/>
</dbReference>
<dbReference type="InterPro" id="IPR036138">
    <property type="entry name" value="PBP_dimer_sf"/>
</dbReference>
<dbReference type="InterPro" id="IPR054120">
    <property type="entry name" value="PBPA_dimer"/>
</dbReference>
<dbReference type="PANTHER" id="PTHR30627:SF24">
    <property type="entry name" value="PENICILLIN-BINDING PROTEIN 4B"/>
    <property type="match status" value="1"/>
</dbReference>
<dbReference type="Gene3D" id="3.90.1310.10">
    <property type="entry name" value="Penicillin-binding protein 2a (Domain 2)"/>
    <property type="match status" value="1"/>
</dbReference>
<organism evidence="3 4">
    <name type="scientific">Salinibacterium xinjiangense</name>
    <dbReference type="NCBI Taxonomy" id="386302"/>
    <lineage>
        <taxon>Bacteria</taxon>
        <taxon>Bacillati</taxon>
        <taxon>Actinomycetota</taxon>
        <taxon>Actinomycetes</taxon>
        <taxon>Micrococcales</taxon>
        <taxon>Microbacteriaceae</taxon>
        <taxon>Salinibacterium</taxon>
    </lineage>
</organism>
<dbReference type="RefSeq" id="WP_097061597.1">
    <property type="nucleotide sequence ID" value="NZ_BMLC01000004.1"/>
</dbReference>
<dbReference type="InterPro" id="IPR012338">
    <property type="entry name" value="Beta-lactam/transpept-like"/>
</dbReference>
<keyword evidence="4" id="KW-1185">Reference proteome</keyword>
<protein>
    <submittedName>
        <fullName evidence="3">Cell elongation-specific peptidoglycan D,D-transpeptidase</fullName>
    </submittedName>
</protein>
<dbReference type="Proteomes" id="UP000219440">
    <property type="component" value="Unassembled WGS sequence"/>
</dbReference>
<dbReference type="Gene3D" id="3.40.710.10">
    <property type="entry name" value="DD-peptidase/beta-lactamase superfamily"/>
    <property type="match status" value="1"/>
</dbReference>
<dbReference type="EMBL" id="OCST01000005">
    <property type="protein sequence ID" value="SOE72547.1"/>
    <property type="molecule type" value="Genomic_DNA"/>
</dbReference>
<dbReference type="GO" id="GO:0008658">
    <property type="term" value="F:penicillin binding"/>
    <property type="evidence" value="ECO:0007669"/>
    <property type="project" value="InterPro"/>
</dbReference>
<dbReference type="Pfam" id="PF21922">
    <property type="entry name" value="PBP_dimer_2"/>
    <property type="match status" value="1"/>
</dbReference>
<dbReference type="SUPFAM" id="SSF56519">
    <property type="entry name" value="Penicillin binding protein dimerisation domain"/>
    <property type="match status" value="1"/>
</dbReference>